<protein>
    <submittedName>
        <fullName evidence="12">Adenylate/guanylate cyclase domain-containing protein</fullName>
    </submittedName>
</protein>
<dbReference type="CDD" id="cd00130">
    <property type="entry name" value="PAS"/>
    <property type="match status" value="1"/>
</dbReference>
<dbReference type="PROSITE" id="PS50113">
    <property type="entry name" value="PAC"/>
    <property type="match status" value="1"/>
</dbReference>
<dbReference type="Gene3D" id="3.30.450.20">
    <property type="entry name" value="PAS domain"/>
    <property type="match status" value="1"/>
</dbReference>
<keyword evidence="4" id="KW-1133">Transmembrane helix</keyword>
<dbReference type="SMART" id="SM00091">
    <property type="entry name" value="PAS"/>
    <property type="match status" value="1"/>
</dbReference>
<evidence type="ECO:0000256" key="7">
    <source>
        <dbReference type="RuleBase" id="RU000405"/>
    </source>
</evidence>
<dbReference type="InterPro" id="IPR001054">
    <property type="entry name" value="A/G_cyclase"/>
</dbReference>
<organism evidence="12 13">
    <name type="scientific">Marinobacterium aestuariivivens</name>
    <dbReference type="NCBI Taxonomy" id="1698799"/>
    <lineage>
        <taxon>Bacteria</taxon>
        <taxon>Pseudomonadati</taxon>
        <taxon>Pseudomonadota</taxon>
        <taxon>Gammaproteobacteria</taxon>
        <taxon>Oceanospirillales</taxon>
        <taxon>Oceanospirillaceae</taxon>
        <taxon>Marinobacterium</taxon>
    </lineage>
</organism>
<evidence type="ECO:0000256" key="3">
    <source>
        <dbReference type="ARBA" id="ARBA00022741"/>
    </source>
</evidence>
<dbReference type="Gene3D" id="3.30.70.1230">
    <property type="entry name" value="Nucleotide cyclase"/>
    <property type="match status" value="1"/>
</dbReference>
<dbReference type="Pfam" id="PF00211">
    <property type="entry name" value="Guanylate_cyc"/>
    <property type="match status" value="1"/>
</dbReference>
<keyword evidence="6 7" id="KW-0456">Lyase</keyword>
<dbReference type="SMART" id="SM00044">
    <property type="entry name" value="CYCc"/>
    <property type="match status" value="1"/>
</dbReference>
<dbReference type="SUPFAM" id="SSF55785">
    <property type="entry name" value="PYP-like sensor domain (PAS domain)"/>
    <property type="match status" value="1"/>
</dbReference>
<keyword evidence="2" id="KW-0812">Transmembrane</keyword>
<comment type="similarity">
    <text evidence="7">Belongs to the adenylyl cyclase class-4/guanylyl cyclase family.</text>
</comment>
<comment type="caution">
    <text evidence="12">The sequence shown here is derived from an EMBL/GenBank/DDBJ whole genome shotgun (WGS) entry which is preliminary data.</text>
</comment>
<feature type="coiled-coil region" evidence="8">
    <location>
        <begin position="153"/>
        <end position="183"/>
    </location>
</feature>
<sequence>MPPFPDQLFAGSPVVRVGTVTLVATNDPQTQREKLARIVLDSMYQFVGLLDADGIMLEINRAALEGAGIQLEEVRGKPFWEARWWAISEASRTQLRNLILRASRGEFVRQDFEVYGREAGREMITVDFSLLPVKDHNGKVVFLLPEGRDITEKKRAEAEVARKNKELQRLQAATEKARAVSEQLLLNILPSPIVERLRTRSDHPDASVSDIIADSFHEVSVLFADIVDFTKFSSGMSPEQLVALLNELFTEFDGITDAHGLEKIKTIGDTYMAAAGLPIPVADHATRTAGTALDMMDALARFNTCHHYRLQLRIGIHSGAVVAGVIGKRKFIYDLWGETVNTASRMESHGVAGKIQLTEATRNKLGGGFLLQERGAIDVKGMGELHTWFLTGRSLD</sequence>
<evidence type="ECO:0000256" key="8">
    <source>
        <dbReference type="SAM" id="Coils"/>
    </source>
</evidence>
<dbReference type="InterPro" id="IPR013656">
    <property type="entry name" value="PAS_4"/>
</dbReference>
<keyword evidence="5" id="KW-0472">Membrane</keyword>
<evidence type="ECO:0000256" key="4">
    <source>
        <dbReference type="ARBA" id="ARBA00022989"/>
    </source>
</evidence>
<evidence type="ECO:0000259" key="11">
    <source>
        <dbReference type="PROSITE" id="PS50125"/>
    </source>
</evidence>
<dbReference type="PROSITE" id="PS50112">
    <property type="entry name" value="PAS"/>
    <property type="match status" value="1"/>
</dbReference>
<dbReference type="InterPro" id="IPR035965">
    <property type="entry name" value="PAS-like_dom_sf"/>
</dbReference>
<dbReference type="PROSITE" id="PS00452">
    <property type="entry name" value="GUANYLATE_CYCLASE_1"/>
    <property type="match status" value="1"/>
</dbReference>
<dbReference type="PANTHER" id="PTHR11920">
    <property type="entry name" value="GUANYLYL CYCLASE"/>
    <property type="match status" value="1"/>
</dbReference>
<gene>
    <name evidence="12" type="ORF">ACFQDL_23755</name>
</gene>
<evidence type="ECO:0000259" key="9">
    <source>
        <dbReference type="PROSITE" id="PS50112"/>
    </source>
</evidence>
<dbReference type="CDD" id="cd07302">
    <property type="entry name" value="CHD"/>
    <property type="match status" value="1"/>
</dbReference>
<evidence type="ECO:0000313" key="13">
    <source>
        <dbReference type="Proteomes" id="UP001596422"/>
    </source>
</evidence>
<dbReference type="InterPro" id="IPR050401">
    <property type="entry name" value="Cyclic_nucleotide_synthase"/>
</dbReference>
<dbReference type="Pfam" id="PF08448">
    <property type="entry name" value="PAS_4"/>
    <property type="match status" value="1"/>
</dbReference>
<dbReference type="PROSITE" id="PS50125">
    <property type="entry name" value="GUANYLATE_CYCLASE_2"/>
    <property type="match status" value="1"/>
</dbReference>
<dbReference type="InterPro" id="IPR000700">
    <property type="entry name" value="PAS-assoc_C"/>
</dbReference>
<dbReference type="EMBL" id="JBHSWE010000001">
    <property type="protein sequence ID" value="MFC6672753.1"/>
    <property type="molecule type" value="Genomic_DNA"/>
</dbReference>
<evidence type="ECO:0000259" key="10">
    <source>
        <dbReference type="PROSITE" id="PS50113"/>
    </source>
</evidence>
<evidence type="ECO:0000256" key="1">
    <source>
        <dbReference type="ARBA" id="ARBA00004370"/>
    </source>
</evidence>
<evidence type="ECO:0000256" key="2">
    <source>
        <dbReference type="ARBA" id="ARBA00022692"/>
    </source>
</evidence>
<evidence type="ECO:0000256" key="5">
    <source>
        <dbReference type="ARBA" id="ARBA00023136"/>
    </source>
</evidence>
<keyword evidence="13" id="KW-1185">Reference proteome</keyword>
<accession>A0ABW2A5U0</accession>
<dbReference type="NCBIfam" id="TIGR00229">
    <property type="entry name" value="sensory_box"/>
    <property type="match status" value="1"/>
</dbReference>
<feature type="domain" description="Guanylate cyclase" evidence="11">
    <location>
        <begin position="220"/>
        <end position="347"/>
    </location>
</feature>
<dbReference type="InterPro" id="IPR018297">
    <property type="entry name" value="A/G_cyclase_CS"/>
</dbReference>
<dbReference type="PANTHER" id="PTHR11920:SF335">
    <property type="entry name" value="GUANYLATE CYCLASE"/>
    <property type="match status" value="1"/>
</dbReference>
<keyword evidence="3" id="KW-0547">Nucleotide-binding</keyword>
<name>A0ABW2A5U0_9GAMM</name>
<dbReference type="SUPFAM" id="SSF55073">
    <property type="entry name" value="Nucleotide cyclase"/>
    <property type="match status" value="1"/>
</dbReference>
<keyword evidence="8" id="KW-0175">Coiled coil</keyword>
<dbReference type="Proteomes" id="UP001596422">
    <property type="component" value="Unassembled WGS sequence"/>
</dbReference>
<dbReference type="InterPro" id="IPR000014">
    <property type="entry name" value="PAS"/>
</dbReference>
<evidence type="ECO:0000256" key="6">
    <source>
        <dbReference type="ARBA" id="ARBA00023239"/>
    </source>
</evidence>
<reference evidence="13" key="1">
    <citation type="journal article" date="2019" name="Int. J. Syst. Evol. Microbiol.">
        <title>The Global Catalogue of Microorganisms (GCM) 10K type strain sequencing project: providing services to taxonomists for standard genome sequencing and annotation.</title>
        <authorList>
            <consortium name="The Broad Institute Genomics Platform"/>
            <consortium name="The Broad Institute Genome Sequencing Center for Infectious Disease"/>
            <person name="Wu L."/>
            <person name="Ma J."/>
        </authorList>
    </citation>
    <scope>NUCLEOTIDE SEQUENCE [LARGE SCALE GENOMIC DNA]</scope>
    <source>
        <strain evidence="13">NBRC 111756</strain>
    </source>
</reference>
<dbReference type="RefSeq" id="WP_379911172.1">
    <property type="nucleotide sequence ID" value="NZ_JBHSWE010000001.1"/>
</dbReference>
<feature type="domain" description="PAC" evidence="10">
    <location>
        <begin position="110"/>
        <end position="162"/>
    </location>
</feature>
<feature type="domain" description="PAS" evidence="9">
    <location>
        <begin position="32"/>
        <end position="77"/>
    </location>
</feature>
<proteinExistence type="inferred from homology"/>
<comment type="subcellular location">
    <subcellularLocation>
        <location evidence="1">Membrane</location>
    </subcellularLocation>
</comment>
<dbReference type="InterPro" id="IPR029787">
    <property type="entry name" value="Nucleotide_cyclase"/>
</dbReference>
<evidence type="ECO:0000313" key="12">
    <source>
        <dbReference type="EMBL" id="MFC6672753.1"/>
    </source>
</evidence>